<evidence type="ECO:0000313" key="2">
    <source>
        <dbReference type="Proteomes" id="UP000525987"/>
    </source>
</evidence>
<accession>A0A7W5BZL5</accession>
<sequence length="85" mass="9595">MNNMASVALGMSMDTPSDSTILFSPGPSNTFILLCSCGNSEVSRDRHAWEHFRPDFERDRCRCLACGLDVALTYNDDPRLHFRKP</sequence>
<organism evidence="1 2">
    <name type="scientific">Halomonas organivorans</name>
    <dbReference type="NCBI Taxonomy" id="257772"/>
    <lineage>
        <taxon>Bacteria</taxon>
        <taxon>Pseudomonadati</taxon>
        <taxon>Pseudomonadota</taxon>
        <taxon>Gammaproteobacteria</taxon>
        <taxon>Oceanospirillales</taxon>
        <taxon>Halomonadaceae</taxon>
        <taxon>Halomonas</taxon>
    </lineage>
</organism>
<dbReference type="RefSeq" id="WP_183388277.1">
    <property type="nucleotide sequence ID" value="NZ_JACHXM010000014.1"/>
</dbReference>
<dbReference type="Proteomes" id="UP000525987">
    <property type="component" value="Unassembled WGS sequence"/>
</dbReference>
<keyword evidence="2" id="KW-1185">Reference proteome</keyword>
<protein>
    <submittedName>
        <fullName evidence="1">Uncharacterized protein</fullName>
    </submittedName>
</protein>
<dbReference type="AlphaFoldDB" id="A0A7W5BZL5"/>
<name>A0A7W5BZL5_9GAMM</name>
<proteinExistence type="predicted"/>
<reference evidence="1 2" key="1">
    <citation type="submission" date="2020-08" db="EMBL/GenBank/DDBJ databases">
        <title>Genomic Encyclopedia of Type Strains, Phase III (KMG-III): the genomes of soil and plant-associated and newly described type strains.</title>
        <authorList>
            <person name="Whitman W."/>
        </authorList>
    </citation>
    <scope>NUCLEOTIDE SEQUENCE [LARGE SCALE GENOMIC DNA]</scope>
    <source>
        <strain evidence="1 2">CECT 5995</strain>
    </source>
</reference>
<dbReference type="EMBL" id="JACHXM010000014">
    <property type="protein sequence ID" value="MBB3141922.1"/>
    <property type="molecule type" value="Genomic_DNA"/>
</dbReference>
<evidence type="ECO:0000313" key="1">
    <source>
        <dbReference type="EMBL" id="MBB3141922.1"/>
    </source>
</evidence>
<gene>
    <name evidence="1" type="ORF">FHR96_002803</name>
</gene>
<comment type="caution">
    <text evidence="1">The sequence shown here is derived from an EMBL/GenBank/DDBJ whole genome shotgun (WGS) entry which is preliminary data.</text>
</comment>